<keyword evidence="3" id="KW-0862">Zinc</keyword>
<comment type="caution">
    <text evidence="10">The sequence shown here is derived from an EMBL/GenBank/DDBJ whole genome shotgun (WGS) entry which is preliminary data.</text>
</comment>
<dbReference type="GO" id="GO:0005634">
    <property type="term" value="C:nucleus"/>
    <property type="evidence" value="ECO:0007669"/>
    <property type="project" value="UniProtKB-SubCell"/>
</dbReference>
<protein>
    <submittedName>
        <fullName evidence="10">Fungal-specific transcription factor domain-containing protein</fullName>
    </submittedName>
</protein>
<evidence type="ECO:0000256" key="1">
    <source>
        <dbReference type="ARBA" id="ARBA00004123"/>
    </source>
</evidence>
<organism evidence="10 11">
    <name type="scientific">Microdochium trichocladiopsis</name>
    <dbReference type="NCBI Taxonomy" id="1682393"/>
    <lineage>
        <taxon>Eukaryota</taxon>
        <taxon>Fungi</taxon>
        <taxon>Dikarya</taxon>
        <taxon>Ascomycota</taxon>
        <taxon>Pezizomycotina</taxon>
        <taxon>Sordariomycetes</taxon>
        <taxon>Xylariomycetidae</taxon>
        <taxon>Xylariales</taxon>
        <taxon>Microdochiaceae</taxon>
        <taxon>Microdochium</taxon>
    </lineage>
</organism>
<evidence type="ECO:0000256" key="2">
    <source>
        <dbReference type="ARBA" id="ARBA00022723"/>
    </source>
</evidence>
<comment type="subcellular location">
    <subcellularLocation>
        <location evidence="1">Nucleus</location>
    </subcellularLocation>
</comment>
<dbReference type="GO" id="GO:0006351">
    <property type="term" value="P:DNA-templated transcription"/>
    <property type="evidence" value="ECO:0007669"/>
    <property type="project" value="InterPro"/>
</dbReference>
<dbReference type="Pfam" id="PF04082">
    <property type="entry name" value="Fungal_trans"/>
    <property type="match status" value="1"/>
</dbReference>
<keyword evidence="6" id="KW-0804">Transcription</keyword>
<dbReference type="PANTHER" id="PTHR47782">
    <property type="entry name" value="ZN(II)2CYS6 TRANSCRIPTION FACTOR (EUROFUNG)-RELATED"/>
    <property type="match status" value="1"/>
</dbReference>
<dbReference type="InterPro" id="IPR007219">
    <property type="entry name" value="XnlR_reg_dom"/>
</dbReference>
<dbReference type="GO" id="GO:0043565">
    <property type="term" value="F:sequence-specific DNA binding"/>
    <property type="evidence" value="ECO:0007669"/>
    <property type="project" value="TreeGrafter"/>
</dbReference>
<feature type="compositionally biased region" description="Low complexity" evidence="8">
    <location>
        <begin position="605"/>
        <end position="621"/>
    </location>
</feature>
<feature type="region of interest" description="Disordered" evidence="8">
    <location>
        <begin position="582"/>
        <end position="622"/>
    </location>
</feature>
<dbReference type="GO" id="GO:0045944">
    <property type="term" value="P:positive regulation of transcription by RNA polymerase II"/>
    <property type="evidence" value="ECO:0007669"/>
    <property type="project" value="TreeGrafter"/>
</dbReference>
<dbReference type="GO" id="GO:0000981">
    <property type="term" value="F:DNA-binding transcription factor activity, RNA polymerase II-specific"/>
    <property type="evidence" value="ECO:0007669"/>
    <property type="project" value="TreeGrafter"/>
</dbReference>
<feature type="domain" description="Xylanolytic transcriptional activator regulatory" evidence="9">
    <location>
        <begin position="261"/>
        <end position="336"/>
    </location>
</feature>
<feature type="region of interest" description="Disordered" evidence="8">
    <location>
        <begin position="98"/>
        <end position="122"/>
    </location>
</feature>
<dbReference type="InterPro" id="IPR052202">
    <property type="entry name" value="Yeast_MetPath_Reg"/>
</dbReference>
<evidence type="ECO:0000259" key="9">
    <source>
        <dbReference type="SMART" id="SM00906"/>
    </source>
</evidence>
<evidence type="ECO:0000256" key="7">
    <source>
        <dbReference type="ARBA" id="ARBA00023242"/>
    </source>
</evidence>
<dbReference type="AlphaFoldDB" id="A0A9P8YHH7"/>
<sequence length="686" mass="75527">MKCDKLAVTEDEPPAAYTRALEERVAMLEMRLAASTPSPRQSRHDTAPAPARDDVLGEVVDVLSMGNFEAPAYVGASSGFGLALNLGHMVQATVWNKAMPSSSSPGGKERSGSVSGTGAAGGAGKALTMEELMASSAEPPGEELGETILNAYFAQLGVRYPFLHPDEIWGLHAERFALRATPVQDLTRMQRYGLFKLYMIYAIGAMLVRLTEKTATPPPESYYMSALQHICAAKESRTVHNIEAMLLLVLYHLRSASNHGIWYMIGLAMRTCIDLGLHRRRDEVNHHQDPLAVQMRRRLFWTIYLLERVIAISLGRPFSIPDRQIDVDLPDEFFNTAVAAADGARSPSAVFSTSPTGSIAGVGKARRGSTWAPATLFILLIQVRRLESKIQYSIYRADKPLTSLLSKVEPIFQELEKWKQTTAEKLGSQPKDFHYAMLSYHKSLWLLVQPFLPLLSPSDAYYQACIRAAGEICQTHKHLHQSLDYGHSFIAVQTVFVSGITLLYALWTHQRDAWSVTLSNDIRACSLVLFVMGERAPWVRKYRDAFELLVTATMDKLENGGTSNLAQTAAANCGLLSMGGNSSSSSSKINGTNTAAGSPRGSPRQQKQQQQHNNNNNNNHKSILEAGRPAAMLQGLSDQMAMAGSAVASEDAWRVVAELTSWIDQSDSSPVWMPDFESLQNLQSWP</sequence>
<dbReference type="GO" id="GO:0008270">
    <property type="term" value="F:zinc ion binding"/>
    <property type="evidence" value="ECO:0007669"/>
    <property type="project" value="InterPro"/>
</dbReference>
<evidence type="ECO:0000256" key="6">
    <source>
        <dbReference type="ARBA" id="ARBA00023163"/>
    </source>
</evidence>
<keyword evidence="7" id="KW-0539">Nucleus</keyword>
<keyword evidence="11" id="KW-1185">Reference proteome</keyword>
<keyword evidence="4" id="KW-0805">Transcription regulation</keyword>
<gene>
    <name evidence="10" type="ORF">B0I36DRAFT_359661</name>
</gene>
<evidence type="ECO:0000256" key="8">
    <source>
        <dbReference type="SAM" id="MobiDB-lite"/>
    </source>
</evidence>
<accession>A0A9P8YHH7</accession>
<evidence type="ECO:0000256" key="5">
    <source>
        <dbReference type="ARBA" id="ARBA00023125"/>
    </source>
</evidence>
<dbReference type="Proteomes" id="UP000756346">
    <property type="component" value="Unassembled WGS sequence"/>
</dbReference>
<proteinExistence type="predicted"/>
<keyword evidence="5" id="KW-0238">DNA-binding</keyword>
<dbReference type="CDD" id="cd12148">
    <property type="entry name" value="fungal_TF_MHR"/>
    <property type="match status" value="1"/>
</dbReference>
<evidence type="ECO:0000256" key="3">
    <source>
        <dbReference type="ARBA" id="ARBA00022833"/>
    </source>
</evidence>
<name>A0A9P8YHH7_9PEZI</name>
<evidence type="ECO:0000256" key="4">
    <source>
        <dbReference type="ARBA" id="ARBA00023015"/>
    </source>
</evidence>
<evidence type="ECO:0000313" key="10">
    <source>
        <dbReference type="EMBL" id="KAH7038049.1"/>
    </source>
</evidence>
<reference evidence="10" key="1">
    <citation type="journal article" date="2021" name="Nat. Commun.">
        <title>Genetic determinants of endophytism in the Arabidopsis root mycobiome.</title>
        <authorList>
            <person name="Mesny F."/>
            <person name="Miyauchi S."/>
            <person name="Thiergart T."/>
            <person name="Pickel B."/>
            <person name="Atanasova L."/>
            <person name="Karlsson M."/>
            <person name="Huettel B."/>
            <person name="Barry K.W."/>
            <person name="Haridas S."/>
            <person name="Chen C."/>
            <person name="Bauer D."/>
            <person name="Andreopoulos W."/>
            <person name="Pangilinan J."/>
            <person name="LaButti K."/>
            <person name="Riley R."/>
            <person name="Lipzen A."/>
            <person name="Clum A."/>
            <person name="Drula E."/>
            <person name="Henrissat B."/>
            <person name="Kohler A."/>
            <person name="Grigoriev I.V."/>
            <person name="Martin F.M."/>
            <person name="Hacquard S."/>
        </authorList>
    </citation>
    <scope>NUCLEOTIDE SEQUENCE</scope>
    <source>
        <strain evidence="10">MPI-CAGE-CH-0230</strain>
    </source>
</reference>
<dbReference type="OrthoDB" id="9970124at2759"/>
<dbReference type="GeneID" id="70187719"/>
<dbReference type="PANTHER" id="PTHR47782:SF12">
    <property type="entry name" value="ZN(II)2CYS6 TRANSCRIPTION FACTOR (EUROFUNG)"/>
    <property type="match status" value="1"/>
</dbReference>
<evidence type="ECO:0000313" key="11">
    <source>
        <dbReference type="Proteomes" id="UP000756346"/>
    </source>
</evidence>
<dbReference type="RefSeq" id="XP_046017170.1">
    <property type="nucleotide sequence ID" value="XM_046158173.1"/>
</dbReference>
<dbReference type="EMBL" id="JAGTJQ010000002">
    <property type="protein sequence ID" value="KAH7038049.1"/>
    <property type="molecule type" value="Genomic_DNA"/>
</dbReference>
<dbReference type="SMART" id="SM00906">
    <property type="entry name" value="Fungal_trans"/>
    <property type="match status" value="1"/>
</dbReference>
<keyword evidence="2" id="KW-0479">Metal-binding</keyword>